<evidence type="ECO:0000313" key="2">
    <source>
        <dbReference type="Proteomes" id="UP001279860"/>
    </source>
</evidence>
<proteinExistence type="predicted"/>
<dbReference type="Proteomes" id="UP001279860">
    <property type="component" value="Unassembled WGS sequence"/>
</dbReference>
<protein>
    <submittedName>
        <fullName evidence="1">Uncharacterized protein</fullName>
    </submittedName>
</protein>
<name>A0ABU4J0K3_9VIBR</name>
<comment type="caution">
    <text evidence="1">The sequence shown here is derived from an EMBL/GenBank/DDBJ whole genome shotgun (WGS) entry which is preliminary data.</text>
</comment>
<gene>
    <name evidence="1" type="ORF">SBX64_15985</name>
</gene>
<organism evidence="1 2">
    <name type="scientific">Vibrio rhizosphaerae</name>
    <dbReference type="NCBI Taxonomy" id="398736"/>
    <lineage>
        <taxon>Bacteria</taxon>
        <taxon>Pseudomonadati</taxon>
        <taxon>Pseudomonadota</taxon>
        <taxon>Gammaproteobacteria</taxon>
        <taxon>Vibrionales</taxon>
        <taxon>Vibrionaceae</taxon>
        <taxon>Vibrio</taxon>
    </lineage>
</organism>
<accession>A0ABU4J0K3</accession>
<dbReference type="RefSeq" id="WP_318585393.1">
    <property type="nucleotide sequence ID" value="NZ_JAWRCP010000002.1"/>
</dbReference>
<sequence length="55" mass="6396">MLTITAYETEKDFNNSNVEYHYGSDRKSTQQVRDDFEQQGFWLVTTTNEDGKLGS</sequence>
<keyword evidence="2" id="KW-1185">Reference proteome</keyword>
<evidence type="ECO:0000313" key="1">
    <source>
        <dbReference type="EMBL" id="MDW6094039.1"/>
    </source>
</evidence>
<dbReference type="EMBL" id="JAWRCP010000002">
    <property type="protein sequence ID" value="MDW6094039.1"/>
    <property type="molecule type" value="Genomic_DNA"/>
</dbReference>
<reference evidence="1 2" key="1">
    <citation type="submission" date="2023-11" db="EMBL/GenBank/DDBJ databases">
        <title>Plant-associative lifestyle of Vibrio porteresiae and its evolutionary dynamics.</title>
        <authorList>
            <person name="Rameshkumar N."/>
            <person name="Kirti K."/>
        </authorList>
    </citation>
    <scope>NUCLEOTIDE SEQUENCE [LARGE SCALE GENOMIC DNA]</scope>
    <source>
        <strain evidence="1 2">MSSRF7</strain>
    </source>
</reference>